<accession>A0ABQ7D9A1</accession>
<sequence length="172" mass="19719">MSIPLLVLQWPATLEEPQSETVFAIEEGETWMTPLVRYLENDILLEDRMEARKNKEASRKILYLPGEAIPEILLRRVFEMCYTSRSRYIRFRDSTNSETIDNTSAAIDTDFCHRSIPLKIPERSSCPQDIADSTLKSIDISSCDPTSDGDREITMEDFLELRVLGVGGWRKA</sequence>
<gene>
    <name evidence="1" type="ORF">DY000_02016319</name>
</gene>
<protein>
    <submittedName>
        <fullName evidence="1">Uncharacterized protein</fullName>
    </submittedName>
</protein>
<name>A0ABQ7D9A1_BRACR</name>
<evidence type="ECO:0000313" key="2">
    <source>
        <dbReference type="Proteomes" id="UP000266723"/>
    </source>
</evidence>
<keyword evidence="2" id="KW-1185">Reference proteome</keyword>
<organism evidence="1 2">
    <name type="scientific">Brassica cretica</name>
    <name type="common">Mustard</name>
    <dbReference type="NCBI Taxonomy" id="69181"/>
    <lineage>
        <taxon>Eukaryota</taxon>
        <taxon>Viridiplantae</taxon>
        <taxon>Streptophyta</taxon>
        <taxon>Embryophyta</taxon>
        <taxon>Tracheophyta</taxon>
        <taxon>Spermatophyta</taxon>
        <taxon>Magnoliopsida</taxon>
        <taxon>eudicotyledons</taxon>
        <taxon>Gunneridae</taxon>
        <taxon>Pentapetalae</taxon>
        <taxon>rosids</taxon>
        <taxon>malvids</taxon>
        <taxon>Brassicales</taxon>
        <taxon>Brassicaceae</taxon>
        <taxon>Brassiceae</taxon>
        <taxon>Brassica</taxon>
    </lineage>
</organism>
<dbReference type="EMBL" id="QGKV02000759">
    <property type="protein sequence ID" value="KAF3567664.1"/>
    <property type="molecule type" value="Genomic_DNA"/>
</dbReference>
<comment type="caution">
    <text evidence="1">The sequence shown here is derived from an EMBL/GenBank/DDBJ whole genome shotgun (WGS) entry which is preliminary data.</text>
</comment>
<evidence type="ECO:0000313" key="1">
    <source>
        <dbReference type="EMBL" id="KAF3567664.1"/>
    </source>
</evidence>
<dbReference type="Proteomes" id="UP000266723">
    <property type="component" value="Unassembled WGS sequence"/>
</dbReference>
<reference evidence="1 2" key="1">
    <citation type="journal article" date="2020" name="BMC Genomics">
        <title>Intraspecific diversification of the crop wild relative Brassica cretica Lam. using demographic model selection.</title>
        <authorList>
            <person name="Kioukis A."/>
            <person name="Michalopoulou V.A."/>
            <person name="Briers L."/>
            <person name="Pirintsos S."/>
            <person name="Studholme D.J."/>
            <person name="Pavlidis P."/>
            <person name="Sarris P.F."/>
        </authorList>
    </citation>
    <scope>NUCLEOTIDE SEQUENCE [LARGE SCALE GENOMIC DNA]</scope>
    <source>
        <strain evidence="2">cv. PFS-1207/04</strain>
    </source>
</reference>
<proteinExistence type="predicted"/>